<dbReference type="PRINTS" id="PR01243">
    <property type="entry name" value="NUCDPKINASE"/>
</dbReference>
<keyword evidence="5" id="KW-0418">Kinase</keyword>
<comment type="caution">
    <text evidence="1">Lacks conserved residue(s) required for the propagation of feature annotation.</text>
</comment>
<gene>
    <name evidence="5" type="ORF">ACFO0B_10200</name>
</gene>
<evidence type="ECO:0000256" key="2">
    <source>
        <dbReference type="RuleBase" id="RU004011"/>
    </source>
</evidence>
<dbReference type="GO" id="GO:0016301">
    <property type="term" value="F:kinase activity"/>
    <property type="evidence" value="ECO:0007669"/>
    <property type="project" value="UniProtKB-KW"/>
</dbReference>
<reference evidence="6" key="1">
    <citation type="journal article" date="2019" name="Int. J. Syst. Evol. Microbiol.">
        <title>The Global Catalogue of Microorganisms (GCM) 10K type strain sequencing project: providing services to taxonomists for standard genome sequencing and annotation.</title>
        <authorList>
            <consortium name="The Broad Institute Genomics Platform"/>
            <consortium name="The Broad Institute Genome Sequencing Center for Infectious Disease"/>
            <person name="Wu L."/>
            <person name="Ma J."/>
        </authorList>
    </citation>
    <scope>NUCLEOTIDE SEQUENCE [LARGE SCALE GENOMIC DNA]</scope>
    <source>
        <strain evidence="6">CGMCC 4.7330</strain>
    </source>
</reference>
<dbReference type="SUPFAM" id="SSF54919">
    <property type="entry name" value="Nucleoside diphosphate kinase, NDK"/>
    <property type="match status" value="1"/>
</dbReference>
<evidence type="ECO:0000259" key="4">
    <source>
        <dbReference type="SMART" id="SM00562"/>
    </source>
</evidence>
<name>A0ABV8DQI8_9NOCA</name>
<comment type="caution">
    <text evidence="5">The sequence shown here is derived from an EMBL/GenBank/DDBJ whole genome shotgun (WGS) entry which is preliminary data.</text>
</comment>
<dbReference type="InterPro" id="IPR036850">
    <property type="entry name" value="NDK-like_dom_sf"/>
</dbReference>
<organism evidence="5 6">
    <name type="scientific">Nocardia jiangsuensis</name>
    <dbReference type="NCBI Taxonomy" id="1691563"/>
    <lineage>
        <taxon>Bacteria</taxon>
        <taxon>Bacillati</taxon>
        <taxon>Actinomycetota</taxon>
        <taxon>Actinomycetes</taxon>
        <taxon>Mycobacteriales</taxon>
        <taxon>Nocardiaceae</taxon>
        <taxon>Nocardia</taxon>
    </lineage>
</organism>
<evidence type="ECO:0000256" key="1">
    <source>
        <dbReference type="PROSITE-ProRule" id="PRU00706"/>
    </source>
</evidence>
<evidence type="ECO:0000313" key="6">
    <source>
        <dbReference type="Proteomes" id="UP001595696"/>
    </source>
</evidence>
<evidence type="ECO:0000256" key="3">
    <source>
        <dbReference type="SAM" id="MobiDB-lite"/>
    </source>
</evidence>
<dbReference type="RefSeq" id="WP_378612130.1">
    <property type="nucleotide sequence ID" value="NZ_JBHSAX010000009.1"/>
</dbReference>
<dbReference type="Gene3D" id="3.30.70.141">
    <property type="entry name" value="Nucleoside diphosphate kinase-like domain"/>
    <property type="match status" value="1"/>
</dbReference>
<comment type="similarity">
    <text evidence="1 2">Belongs to the NDK family.</text>
</comment>
<sequence>MTGGALEALLARLTPQPEKVAAYRGDTYVAETVEQLERLGLDPAAFAIGHSMLLLKPDAIVARAVDPALKWLHDNGYRVVAAEIIPVNRHLARALWYYAWNIASPERRRLADLLVGISDALLLVVTAPGDPLPVPLRLARAKGPTDPRKRRPGELRHLLGRDNYLLNLVHTPDDPADVLRELAIYFPEQTRAEVIEAARAADHPDGASSSPATTGRAAAGDAPVTPLEPADRARALSEQLYARTPERSFDPGVALERIRNDLNESGTDDNPTLLNTALTRGAPVDPWSAIVLGSQVLPMRTGTEPQTLRPVTATDWTEKFG</sequence>
<dbReference type="Proteomes" id="UP001595696">
    <property type="component" value="Unassembled WGS sequence"/>
</dbReference>
<feature type="domain" description="Nucleoside diphosphate kinase-like" evidence="4">
    <location>
        <begin position="48"/>
        <end position="193"/>
    </location>
</feature>
<keyword evidence="6" id="KW-1185">Reference proteome</keyword>
<keyword evidence="5" id="KW-0808">Transferase</keyword>
<feature type="region of interest" description="Disordered" evidence="3">
    <location>
        <begin position="200"/>
        <end position="228"/>
    </location>
</feature>
<accession>A0ABV8DQI8</accession>
<dbReference type="EMBL" id="JBHSAX010000009">
    <property type="protein sequence ID" value="MFC3962356.1"/>
    <property type="molecule type" value="Genomic_DNA"/>
</dbReference>
<dbReference type="Pfam" id="PF00334">
    <property type="entry name" value="NDK"/>
    <property type="match status" value="1"/>
</dbReference>
<dbReference type="InterPro" id="IPR034907">
    <property type="entry name" value="NDK-like_dom"/>
</dbReference>
<dbReference type="InterPro" id="IPR001564">
    <property type="entry name" value="Nucleoside_diP_kinase"/>
</dbReference>
<proteinExistence type="inferred from homology"/>
<dbReference type="PROSITE" id="PS51374">
    <property type="entry name" value="NDPK_LIKE"/>
    <property type="match status" value="1"/>
</dbReference>
<dbReference type="SMART" id="SM00562">
    <property type="entry name" value="NDK"/>
    <property type="match status" value="1"/>
</dbReference>
<evidence type="ECO:0000313" key="5">
    <source>
        <dbReference type="EMBL" id="MFC3962356.1"/>
    </source>
</evidence>
<protein>
    <submittedName>
        <fullName evidence="5">Nucleoside-diphosphate kinase</fullName>
    </submittedName>
</protein>